<organism evidence="15 16">
    <name type="scientific">Tetrapyrgos nigripes</name>
    <dbReference type="NCBI Taxonomy" id="182062"/>
    <lineage>
        <taxon>Eukaryota</taxon>
        <taxon>Fungi</taxon>
        <taxon>Dikarya</taxon>
        <taxon>Basidiomycota</taxon>
        <taxon>Agaricomycotina</taxon>
        <taxon>Agaricomycetes</taxon>
        <taxon>Agaricomycetidae</taxon>
        <taxon>Agaricales</taxon>
        <taxon>Marasmiineae</taxon>
        <taxon>Marasmiaceae</taxon>
        <taxon>Tetrapyrgos</taxon>
    </lineage>
</organism>
<evidence type="ECO:0000256" key="6">
    <source>
        <dbReference type="ARBA" id="ARBA00022692"/>
    </source>
</evidence>
<evidence type="ECO:0000256" key="12">
    <source>
        <dbReference type="ARBA" id="ARBA00023136"/>
    </source>
</evidence>
<accession>A0A8H5CNN9</accession>
<evidence type="ECO:0000256" key="11">
    <source>
        <dbReference type="ARBA" id="ARBA00023033"/>
    </source>
</evidence>
<keyword evidence="8" id="KW-1133">Transmembrane helix</keyword>
<evidence type="ECO:0000256" key="7">
    <source>
        <dbReference type="ARBA" id="ARBA00022723"/>
    </source>
</evidence>
<dbReference type="AlphaFoldDB" id="A0A8H5CNN9"/>
<evidence type="ECO:0000256" key="2">
    <source>
        <dbReference type="ARBA" id="ARBA00004370"/>
    </source>
</evidence>
<dbReference type="GO" id="GO:0016705">
    <property type="term" value="F:oxidoreductase activity, acting on paired donors, with incorporation or reduction of molecular oxygen"/>
    <property type="evidence" value="ECO:0007669"/>
    <property type="project" value="InterPro"/>
</dbReference>
<keyword evidence="12" id="KW-0472">Membrane</keyword>
<evidence type="ECO:0008006" key="17">
    <source>
        <dbReference type="Google" id="ProtNLM"/>
    </source>
</evidence>
<evidence type="ECO:0000256" key="13">
    <source>
        <dbReference type="PIRSR" id="PIRSR602403-1"/>
    </source>
</evidence>
<evidence type="ECO:0000256" key="8">
    <source>
        <dbReference type="ARBA" id="ARBA00022989"/>
    </source>
</evidence>
<comment type="cofactor">
    <cofactor evidence="1 13">
        <name>heme</name>
        <dbReference type="ChEBI" id="CHEBI:30413"/>
    </cofactor>
</comment>
<dbReference type="PRINTS" id="PR00385">
    <property type="entry name" value="P450"/>
</dbReference>
<feature type="binding site" description="axial binding residue" evidence="13">
    <location>
        <position position="294"/>
    </location>
    <ligand>
        <name>heme</name>
        <dbReference type="ChEBI" id="CHEBI:30413"/>
    </ligand>
    <ligandPart>
        <name>Fe</name>
        <dbReference type="ChEBI" id="CHEBI:18248"/>
    </ligandPart>
</feature>
<proteinExistence type="inferred from homology"/>
<dbReference type="Proteomes" id="UP000559256">
    <property type="component" value="Unassembled WGS sequence"/>
</dbReference>
<evidence type="ECO:0000256" key="14">
    <source>
        <dbReference type="RuleBase" id="RU000461"/>
    </source>
</evidence>
<dbReference type="InterPro" id="IPR001128">
    <property type="entry name" value="Cyt_P450"/>
</dbReference>
<dbReference type="CDD" id="cd11062">
    <property type="entry name" value="CYP58-like"/>
    <property type="match status" value="1"/>
</dbReference>
<dbReference type="EMBL" id="JAACJM010000114">
    <property type="protein sequence ID" value="KAF5345152.1"/>
    <property type="molecule type" value="Genomic_DNA"/>
</dbReference>
<comment type="caution">
    <text evidence="15">The sequence shown here is derived from an EMBL/GenBank/DDBJ whole genome shotgun (WGS) entry which is preliminary data.</text>
</comment>
<evidence type="ECO:0000256" key="9">
    <source>
        <dbReference type="ARBA" id="ARBA00023002"/>
    </source>
</evidence>
<protein>
    <recommendedName>
        <fullName evidence="17">Cytochrome P450</fullName>
    </recommendedName>
</protein>
<evidence type="ECO:0000256" key="1">
    <source>
        <dbReference type="ARBA" id="ARBA00001971"/>
    </source>
</evidence>
<gene>
    <name evidence="15" type="ORF">D9758_009718</name>
</gene>
<keyword evidence="11 14" id="KW-0503">Monooxygenase</keyword>
<comment type="pathway">
    <text evidence="3">Secondary metabolite biosynthesis; terpenoid biosynthesis.</text>
</comment>
<sequence>MFNESATLFGTCDPVFHRKRREAMNPLFSRRAILKLESSIREKGERLIQVIALYKDGPVPVDLYSAFRSMTLDVIYDYIYGEDAGAIAYPSFKHAILANTEAVNQAGGVQRHLSIIVGRSLESRATEFHERKAKVQQSGERVTVLSRIVELENPSWHSLVEESQTLTFAGSDTGMEIRKKALEELSSVCPDSNMSISYEILEKLPYLTAIIKESLRLSHGVPVGLLREVQPTSAWIGGYEIPRGAIVSMGATFMHWNDKVFPDPHRFSPERWLQDQTKELDSYLVPFSRGPRQCIGMNLAWCEMYIILGNLFRRLDIEIQDMSVEDMRDIRFHFVAVLAGKRHLWGAVKDLVA</sequence>
<dbReference type="PRINTS" id="PR00465">
    <property type="entry name" value="EP450IV"/>
</dbReference>
<dbReference type="InterPro" id="IPR036396">
    <property type="entry name" value="Cyt_P450_sf"/>
</dbReference>
<dbReference type="InterPro" id="IPR050121">
    <property type="entry name" value="Cytochrome_P450_monoxygenase"/>
</dbReference>
<dbReference type="InterPro" id="IPR017972">
    <property type="entry name" value="Cyt_P450_CS"/>
</dbReference>
<dbReference type="PANTHER" id="PTHR24305:SF166">
    <property type="entry name" value="CYTOCHROME P450 12A4, MITOCHONDRIAL-RELATED"/>
    <property type="match status" value="1"/>
</dbReference>
<comment type="similarity">
    <text evidence="4 14">Belongs to the cytochrome P450 family.</text>
</comment>
<evidence type="ECO:0000256" key="4">
    <source>
        <dbReference type="ARBA" id="ARBA00010617"/>
    </source>
</evidence>
<evidence type="ECO:0000313" key="15">
    <source>
        <dbReference type="EMBL" id="KAF5345152.1"/>
    </source>
</evidence>
<dbReference type="OrthoDB" id="1470350at2759"/>
<name>A0A8H5CNN9_9AGAR</name>
<keyword evidence="9 14" id="KW-0560">Oxidoreductase</keyword>
<dbReference type="GO" id="GO:0004497">
    <property type="term" value="F:monooxygenase activity"/>
    <property type="evidence" value="ECO:0007669"/>
    <property type="project" value="UniProtKB-KW"/>
</dbReference>
<keyword evidence="7 13" id="KW-0479">Metal-binding</keyword>
<dbReference type="GO" id="GO:0020037">
    <property type="term" value="F:heme binding"/>
    <property type="evidence" value="ECO:0007669"/>
    <property type="project" value="InterPro"/>
</dbReference>
<evidence type="ECO:0000256" key="10">
    <source>
        <dbReference type="ARBA" id="ARBA00023004"/>
    </source>
</evidence>
<reference evidence="15 16" key="1">
    <citation type="journal article" date="2020" name="ISME J.">
        <title>Uncovering the hidden diversity of litter-decomposition mechanisms in mushroom-forming fungi.</title>
        <authorList>
            <person name="Floudas D."/>
            <person name="Bentzer J."/>
            <person name="Ahren D."/>
            <person name="Johansson T."/>
            <person name="Persson P."/>
            <person name="Tunlid A."/>
        </authorList>
    </citation>
    <scope>NUCLEOTIDE SEQUENCE [LARGE SCALE GENOMIC DNA]</scope>
    <source>
        <strain evidence="15 16">CBS 291.85</strain>
    </source>
</reference>
<keyword evidence="6" id="KW-0812">Transmembrane</keyword>
<comment type="subcellular location">
    <subcellularLocation>
        <location evidence="2">Membrane</location>
    </subcellularLocation>
</comment>
<dbReference type="GO" id="GO:0016020">
    <property type="term" value="C:membrane"/>
    <property type="evidence" value="ECO:0007669"/>
    <property type="project" value="UniProtKB-SubCell"/>
</dbReference>
<evidence type="ECO:0000256" key="5">
    <source>
        <dbReference type="ARBA" id="ARBA00022617"/>
    </source>
</evidence>
<dbReference type="Gene3D" id="1.10.630.10">
    <property type="entry name" value="Cytochrome P450"/>
    <property type="match status" value="1"/>
</dbReference>
<keyword evidence="10 13" id="KW-0408">Iron</keyword>
<keyword evidence="5 13" id="KW-0349">Heme</keyword>
<evidence type="ECO:0000313" key="16">
    <source>
        <dbReference type="Proteomes" id="UP000559256"/>
    </source>
</evidence>
<dbReference type="GO" id="GO:0005506">
    <property type="term" value="F:iron ion binding"/>
    <property type="evidence" value="ECO:0007669"/>
    <property type="project" value="InterPro"/>
</dbReference>
<dbReference type="PROSITE" id="PS00086">
    <property type="entry name" value="CYTOCHROME_P450"/>
    <property type="match status" value="1"/>
</dbReference>
<dbReference type="Pfam" id="PF00067">
    <property type="entry name" value="p450"/>
    <property type="match status" value="1"/>
</dbReference>
<dbReference type="PANTHER" id="PTHR24305">
    <property type="entry name" value="CYTOCHROME P450"/>
    <property type="match status" value="1"/>
</dbReference>
<evidence type="ECO:0000256" key="3">
    <source>
        <dbReference type="ARBA" id="ARBA00004721"/>
    </source>
</evidence>
<keyword evidence="16" id="KW-1185">Reference proteome</keyword>
<dbReference type="SUPFAM" id="SSF48264">
    <property type="entry name" value="Cytochrome P450"/>
    <property type="match status" value="1"/>
</dbReference>
<dbReference type="InterPro" id="IPR002403">
    <property type="entry name" value="Cyt_P450_E_grp-IV"/>
</dbReference>